<organism evidence="1 2">
    <name type="scientific">Kitasatospora aburaviensis</name>
    <dbReference type="NCBI Taxonomy" id="67265"/>
    <lineage>
        <taxon>Bacteria</taxon>
        <taxon>Bacillati</taxon>
        <taxon>Actinomycetota</taxon>
        <taxon>Actinomycetes</taxon>
        <taxon>Kitasatosporales</taxon>
        <taxon>Streptomycetaceae</taxon>
        <taxon>Kitasatospora</taxon>
    </lineage>
</organism>
<evidence type="ECO:0000313" key="1">
    <source>
        <dbReference type="EMBL" id="MFC5888529.1"/>
    </source>
</evidence>
<sequence>MAPLVDVSVLRWLPSEVVDVDAVRVAVAVLVAGVPGAGVESVDVSLDGSVARLEVADVTALSAWYEAVGGASGATASRDCGGLAWFVKLPPRVDLPGVRVELTTLSAEFEWLPRTALVRDLCEWMPRQWAIEDREAAAAARLEVAA</sequence>
<keyword evidence="2" id="KW-1185">Reference proteome</keyword>
<protein>
    <submittedName>
        <fullName evidence="1">Uncharacterized protein</fullName>
    </submittedName>
</protein>
<dbReference type="Proteomes" id="UP001596067">
    <property type="component" value="Unassembled WGS sequence"/>
</dbReference>
<dbReference type="EMBL" id="JBHSOD010000041">
    <property type="protein sequence ID" value="MFC5888529.1"/>
    <property type="molecule type" value="Genomic_DNA"/>
</dbReference>
<reference evidence="2" key="1">
    <citation type="journal article" date="2019" name="Int. J. Syst. Evol. Microbiol.">
        <title>The Global Catalogue of Microorganisms (GCM) 10K type strain sequencing project: providing services to taxonomists for standard genome sequencing and annotation.</title>
        <authorList>
            <consortium name="The Broad Institute Genomics Platform"/>
            <consortium name="The Broad Institute Genome Sequencing Center for Infectious Disease"/>
            <person name="Wu L."/>
            <person name="Ma J."/>
        </authorList>
    </citation>
    <scope>NUCLEOTIDE SEQUENCE [LARGE SCALE GENOMIC DNA]</scope>
    <source>
        <strain evidence="2">CGMCC 4.1469</strain>
    </source>
</reference>
<proteinExistence type="predicted"/>
<comment type="caution">
    <text evidence="1">The sequence shown here is derived from an EMBL/GenBank/DDBJ whole genome shotgun (WGS) entry which is preliminary data.</text>
</comment>
<dbReference type="RefSeq" id="WP_313763555.1">
    <property type="nucleotide sequence ID" value="NZ_BAAAVH010000113.1"/>
</dbReference>
<evidence type="ECO:0000313" key="2">
    <source>
        <dbReference type="Proteomes" id="UP001596067"/>
    </source>
</evidence>
<gene>
    <name evidence="1" type="ORF">ACFP0N_26535</name>
</gene>
<accession>A0ABW1F5R4</accession>
<name>A0ABW1F5R4_9ACTN</name>